<evidence type="ECO:0000313" key="1">
    <source>
        <dbReference type="EMBL" id="MER7379218.1"/>
    </source>
</evidence>
<name>A0ABV1Y670_9ACTN</name>
<proteinExistence type="predicted"/>
<gene>
    <name evidence="1" type="ORF">ABT384_42190</name>
</gene>
<keyword evidence="2" id="KW-1185">Reference proteome</keyword>
<dbReference type="RefSeq" id="WP_190075707.1">
    <property type="nucleotide sequence ID" value="NZ_BNBM01000027.1"/>
</dbReference>
<protein>
    <submittedName>
        <fullName evidence="1">Uncharacterized protein</fullName>
    </submittedName>
</protein>
<sequence>MYATRTQACRIDGVLYETYVVRNGVRTTTGEVNLLLINYSYGSTSESRIAHQLDVTAFNGWGDALKGSYSGNARVGYSCTK</sequence>
<evidence type="ECO:0000313" key="2">
    <source>
        <dbReference type="Proteomes" id="UP001486207"/>
    </source>
</evidence>
<accession>A0ABV1Y670</accession>
<organism evidence="1 2">
    <name type="scientific">Streptomyces lanatus</name>
    <dbReference type="NCBI Taxonomy" id="66900"/>
    <lineage>
        <taxon>Bacteria</taxon>
        <taxon>Bacillati</taxon>
        <taxon>Actinomycetota</taxon>
        <taxon>Actinomycetes</taxon>
        <taxon>Kitasatosporales</taxon>
        <taxon>Streptomycetaceae</taxon>
        <taxon>Streptomyces</taxon>
    </lineage>
</organism>
<dbReference type="Proteomes" id="UP001486207">
    <property type="component" value="Unassembled WGS sequence"/>
</dbReference>
<reference evidence="1 2" key="1">
    <citation type="submission" date="2024-06" db="EMBL/GenBank/DDBJ databases">
        <title>The Natural Products Discovery Center: Release of the First 8490 Sequenced Strains for Exploring Actinobacteria Biosynthetic Diversity.</title>
        <authorList>
            <person name="Kalkreuter E."/>
            <person name="Kautsar S.A."/>
            <person name="Yang D."/>
            <person name="Bader C.D."/>
            <person name="Teijaro C.N."/>
            <person name="Fluegel L."/>
            <person name="Davis C.M."/>
            <person name="Simpson J.R."/>
            <person name="Lauterbach L."/>
            <person name="Steele A.D."/>
            <person name="Gui C."/>
            <person name="Meng S."/>
            <person name="Li G."/>
            <person name="Viehrig K."/>
            <person name="Ye F."/>
            <person name="Su P."/>
            <person name="Kiefer A.F."/>
            <person name="Nichols A."/>
            <person name="Cepeda A.J."/>
            <person name="Yan W."/>
            <person name="Fan B."/>
            <person name="Jiang Y."/>
            <person name="Adhikari A."/>
            <person name="Zheng C.-J."/>
            <person name="Schuster L."/>
            <person name="Cowan T.M."/>
            <person name="Smanski M.J."/>
            <person name="Chevrette M.G."/>
            <person name="De Carvalho L.P.S."/>
            <person name="Shen B."/>
        </authorList>
    </citation>
    <scope>NUCLEOTIDE SEQUENCE [LARGE SCALE GENOMIC DNA]</scope>
    <source>
        <strain evidence="1 2">NPDC000155</strain>
    </source>
</reference>
<dbReference type="EMBL" id="JBEPFB010000030">
    <property type="protein sequence ID" value="MER7379218.1"/>
    <property type="molecule type" value="Genomic_DNA"/>
</dbReference>
<comment type="caution">
    <text evidence="1">The sequence shown here is derived from an EMBL/GenBank/DDBJ whole genome shotgun (WGS) entry which is preliminary data.</text>
</comment>